<sequence>MNNQKGSVLIGAIVVAAILGVALFFYVSKFEQAKKDYEDTRSALEHLKKLNEISVSEGIQVKQAIFEFVNIPTEISFRFKEEYDRPKGGSGVLDEQVDILYKTDYIFTYGYDLEDWAWCASLSEVKPSFVTVRKPKAIWTNKNKKVAPKEWFTIEGIHYQEELGAKIQSDAANRLSDKLVQISSKHLSDDAMNSNMERALKEFLMEIMNSSYEKSNPVSGIDFVTNLDSACKKI</sequence>
<evidence type="ECO:0000313" key="3">
    <source>
        <dbReference type="Proteomes" id="UP000184170"/>
    </source>
</evidence>
<evidence type="ECO:0000313" key="2">
    <source>
        <dbReference type="EMBL" id="SHG12535.1"/>
    </source>
</evidence>
<keyword evidence="3" id="KW-1185">Reference proteome</keyword>
<evidence type="ECO:0000256" key="1">
    <source>
        <dbReference type="SAM" id="Phobius"/>
    </source>
</evidence>
<dbReference type="RefSeq" id="WP_073277292.1">
    <property type="nucleotide sequence ID" value="NZ_FQVA01000007.1"/>
</dbReference>
<organism evidence="2 3">
    <name type="scientific">Microbulbifer donghaiensis</name>
    <dbReference type="NCBI Taxonomy" id="494016"/>
    <lineage>
        <taxon>Bacteria</taxon>
        <taxon>Pseudomonadati</taxon>
        <taxon>Pseudomonadota</taxon>
        <taxon>Gammaproteobacteria</taxon>
        <taxon>Cellvibrionales</taxon>
        <taxon>Microbulbiferaceae</taxon>
        <taxon>Microbulbifer</taxon>
    </lineage>
</organism>
<dbReference type="EMBL" id="FQVA01000007">
    <property type="protein sequence ID" value="SHG12535.1"/>
    <property type="molecule type" value="Genomic_DNA"/>
</dbReference>
<reference evidence="3" key="1">
    <citation type="submission" date="2016-11" db="EMBL/GenBank/DDBJ databases">
        <authorList>
            <person name="Varghese N."/>
            <person name="Submissions S."/>
        </authorList>
    </citation>
    <scope>NUCLEOTIDE SEQUENCE [LARGE SCALE GENOMIC DNA]</scope>
    <source>
        <strain evidence="3">CGMCC 1.7063</strain>
    </source>
</reference>
<dbReference type="Proteomes" id="UP000184170">
    <property type="component" value="Unassembled WGS sequence"/>
</dbReference>
<dbReference type="AlphaFoldDB" id="A0A1M5H9D8"/>
<keyword evidence="1" id="KW-0472">Membrane</keyword>
<accession>A0A1M5H9D8</accession>
<feature type="transmembrane region" description="Helical" evidence="1">
    <location>
        <begin position="6"/>
        <end position="27"/>
    </location>
</feature>
<keyword evidence="1" id="KW-0812">Transmembrane</keyword>
<evidence type="ECO:0008006" key="4">
    <source>
        <dbReference type="Google" id="ProtNLM"/>
    </source>
</evidence>
<name>A0A1M5H9D8_9GAMM</name>
<gene>
    <name evidence="2" type="ORF">SAMN04487965_3341</name>
</gene>
<protein>
    <recommendedName>
        <fullName evidence="4">DUF4230 domain-containing protein</fullName>
    </recommendedName>
</protein>
<keyword evidence="1" id="KW-1133">Transmembrane helix</keyword>
<proteinExistence type="predicted"/>